<organism evidence="2 3">
    <name type="scientific">Arthrobacter jiangjiafuii</name>
    <dbReference type="NCBI Taxonomy" id="2817475"/>
    <lineage>
        <taxon>Bacteria</taxon>
        <taxon>Bacillati</taxon>
        <taxon>Actinomycetota</taxon>
        <taxon>Actinomycetes</taxon>
        <taxon>Micrococcales</taxon>
        <taxon>Micrococcaceae</taxon>
        <taxon>Arthrobacter</taxon>
    </lineage>
</organism>
<keyword evidence="3" id="KW-1185">Reference proteome</keyword>
<dbReference type="AlphaFoldDB" id="A0A975M876"/>
<dbReference type="Proteomes" id="UP000676885">
    <property type="component" value="Chromosome"/>
</dbReference>
<feature type="domain" description="DUF6993" evidence="1">
    <location>
        <begin position="8"/>
        <end position="90"/>
    </location>
</feature>
<name>A0A975M876_9MICC</name>
<dbReference type="EMBL" id="CP076022">
    <property type="protein sequence ID" value="QWC11788.1"/>
    <property type="molecule type" value="Genomic_DNA"/>
</dbReference>
<evidence type="ECO:0000313" key="3">
    <source>
        <dbReference type="Proteomes" id="UP000676885"/>
    </source>
</evidence>
<proteinExistence type="predicted"/>
<accession>A0A975M876</accession>
<dbReference type="Pfam" id="PF22504">
    <property type="entry name" value="DUF6993"/>
    <property type="match status" value="1"/>
</dbReference>
<dbReference type="KEGG" id="ajg:KKR91_10905"/>
<gene>
    <name evidence="2" type="ORF">KKR91_10905</name>
</gene>
<protein>
    <recommendedName>
        <fullName evidence="1">DUF6993 domain-containing protein</fullName>
    </recommendedName>
</protein>
<evidence type="ECO:0000313" key="2">
    <source>
        <dbReference type="EMBL" id="QWC11788.1"/>
    </source>
</evidence>
<sequence>MADLASALKALAADDPSPDQAMMRQAFATAGFAGESVEVSLDITPTGLAVDSIRGAAVRDGSCLFGEVREGQVAVTVLPVLAAGNCFVGDQR</sequence>
<dbReference type="InterPro" id="IPR054262">
    <property type="entry name" value="DUF6993"/>
</dbReference>
<evidence type="ECO:0000259" key="1">
    <source>
        <dbReference type="Pfam" id="PF22504"/>
    </source>
</evidence>
<reference evidence="2 3" key="1">
    <citation type="submission" date="2021-05" db="EMBL/GenBank/DDBJ databases">
        <title>Novel species in genus Arthrobacter.</title>
        <authorList>
            <person name="Zhang G."/>
        </authorList>
    </citation>
    <scope>NUCLEOTIDE SEQUENCE [LARGE SCALE GENOMIC DNA]</scope>
    <source>
        <strain evidence="3">zg-ZUI227</strain>
    </source>
</reference>